<dbReference type="PANTHER" id="PTHR34580:SF1">
    <property type="entry name" value="PROTEIN PAFC"/>
    <property type="match status" value="1"/>
</dbReference>
<dbReference type="PROSITE" id="PS52050">
    <property type="entry name" value="WYL"/>
    <property type="match status" value="1"/>
</dbReference>
<gene>
    <name evidence="4" type="ORF">H8B15_15805</name>
</gene>
<protein>
    <submittedName>
        <fullName evidence="4">YafY family transcriptional regulator</fullName>
    </submittedName>
</protein>
<sequence>MNRIDRLFGLVTLLQAQRYVPAERMAAQFGISVRTVYRDIRALDEQGIPVSFEAGRGYFLVPGYFLPPVSFSTEEASALLLLETLGATLADRSIQPLVTAALQKVRAVLRPPDQTRLAQLDHGMQLAIPEYQEQHTQYLAPMQGAIAKRQVLELTYRDKAGHQTRRRVEPIGLVFYNFAWQLVGWCQLRQAYREFRVSRVQHLTATGLPFTNPAPLSLTDYLASLKLPPAKKVGDRRNRLP</sequence>
<dbReference type="InterPro" id="IPR036390">
    <property type="entry name" value="WH_DNA-bd_sf"/>
</dbReference>
<dbReference type="PROSITE" id="PS51000">
    <property type="entry name" value="HTH_DEOR_2"/>
    <property type="match status" value="1"/>
</dbReference>
<keyword evidence="5" id="KW-1185">Reference proteome</keyword>
<proteinExistence type="predicted"/>
<dbReference type="SUPFAM" id="SSF46785">
    <property type="entry name" value="Winged helix' DNA-binding domain"/>
    <property type="match status" value="1"/>
</dbReference>
<accession>A0ABR7MNB7</accession>
<dbReference type="InterPro" id="IPR051534">
    <property type="entry name" value="CBASS_pafABC_assoc_protein"/>
</dbReference>
<evidence type="ECO:0000256" key="2">
    <source>
        <dbReference type="ARBA" id="ARBA00023163"/>
    </source>
</evidence>
<dbReference type="InterPro" id="IPR036388">
    <property type="entry name" value="WH-like_DNA-bd_sf"/>
</dbReference>
<keyword evidence="1" id="KW-0805">Transcription regulation</keyword>
<dbReference type="InterPro" id="IPR013196">
    <property type="entry name" value="HTH_11"/>
</dbReference>
<dbReference type="Pfam" id="PF08279">
    <property type="entry name" value="HTH_11"/>
    <property type="match status" value="1"/>
</dbReference>
<dbReference type="Proteomes" id="UP000622017">
    <property type="component" value="Unassembled WGS sequence"/>
</dbReference>
<feature type="domain" description="HTH deoR-type" evidence="3">
    <location>
        <begin position="3"/>
        <end position="58"/>
    </location>
</feature>
<evidence type="ECO:0000259" key="3">
    <source>
        <dbReference type="PROSITE" id="PS51000"/>
    </source>
</evidence>
<dbReference type="Gene3D" id="1.10.10.10">
    <property type="entry name" value="Winged helix-like DNA-binding domain superfamily/Winged helix DNA-binding domain"/>
    <property type="match status" value="1"/>
</dbReference>
<dbReference type="RefSeq" id="WP_185284434.1">
    <property type="nucleotide sequence ID" value="NZ_JACSCY010000014.1"/>
</dbReference>
<evidence type="ECO:0000313" key="5">
    <source>
        <dbReference type="Proteomes" id="UP000622017"/>
    </source>
</evidence>
<dbReference type="EMBL" id="JACSCY010000014">
    <property type="protein sequence ID" value="MBC6612389.1"/>
    <property type="molecule type" value="Genomic_DNA"/>
</dbReference>
<comment type="caution">
    <text evidence="4">The sequence shown here is derived from an EMBL/GenBank/DDBJ whole genome shotgun (WGS) entry which is preliminary data.</text>
</comment>
<dbReference type="InterPro" id="IPR026881">
    <property type="entry name" value="WYL_dom"/>
</dbReference>
<reference evidence="4 5" key="1">
    <citation type="submission" date="2020-08" db="EMBL/GenBank/DDBJ databases">
        <title>Hymenobacter sp.</title>
        <authorList>
            <person name="Kim M.K."/>
        </authorList>
    </citation>
    <scope>NUCLEOTIDE SEQUENCE [LARGE SCALE GENOMIC DNA]</scope>
    <source>
        <strain evidence="4 5">BT507</strain>
    </source>
</reference>
<dbReference type="Pfam" id="PF13280">
    <property type="entry name" value="WYL"/>
    <property type="match status" value="1"/>
</dbReference>
<evidence type="ECO:0000256" key="1">
    <source>
        <dbReference type="ARBA" id="ARBA00023015"/>
    </source>
</evidence>
<organism evidence="4 5">
    <name type="scientific">Hymenobacter citatus</name>
    <dbReference type="NCBI Taxonomy" id="2763506"/>
    <lineage>
        <taxon>Bacteria</taxon>
        <taxon>Pseudomonadati</taxon>
        <taxon>Bacteroidota</taxon>
        <taxon>Cytophagia</taxon>
        <taxon>Cytophagales</taxon>
        <taxon>Hymenobacteraceae</taxon>
        <taxon>Hymenobacter</taxon>
    </lineage>
</organism>
<evidence type="ECO:0000313" key="4">
    <source>
        <dbReference type="EMBL" id="MBC6612389.1"/>
    </source>
</evidence>
<dbReference type="InterPro" id="IPR001034">
    <property type="entry name" value="DeoR_HTH"/>
</dbReference>
<keyword evidence="2" id="KW-0804">Transcription</keyword>
<dbReference type="PANTHER" id="PTHR34580">
    <property type="match status" value="1"/>
</dbReference>
<name>A0ABR7MNB7_9BACT</name>